<name>A0A7R8Z4Z1_HERIL</name>
<evidence type="ECO:0000313" key="1">
    <source>
        <dbReference type="EMBL" id="CAD7093527.1"/>
    </source>
</evidence>
<sequence>MEVLLKENQPVYCDFYKNLLVEELSLCEYPHLLHYGKCSVIGITTCGDSGLYSLKNIRMNCIDRQLQIPNGTTGIVLLDTLVSGKIPVNRYCEVFGEAVLYDTIDDEANILPKTSKDLMVELLALEATNSSDYLNSAYTELAKRYLPAIRVDSFNIIEQASELIECNLMLRCLKMDRRWRMNPKSENAS</sequence>
<dbReference type="FunCoup" id="A0A7R8Z4Z1">
    <property type="interactions" value="14"/>
</dbReference>
<dbReference type="OMA" id="IHYGKCA"/>
<dbReference type="AlphaFoldDB" id="A0A7R8Z4Z1"/>
<evidence type="ECO:0000313" key="2">
    <source>
        <dbReference type="Proteomes" id="UP000594454"/>
    </source>
</evidence>
<dbReference type="Proteomes" id="UP000594454">
    <property type="component" value="Chromosome 6"/>
</dbReference>
<dbReference type="OrthoDB" id="8054762at2759"/>
<protein>
    <submittedName>
        <fullName evidence="1">Uncharacterized protein</fullName>
    </submittedName>
</protein>
<dbReference type="EMBL" id="LR899014">
    <property type="protein sequence ID" value="CAD7093527.1"/>
    <property type="molecule type" value="Genomic_DNA"/>
</dbReference>
<organism evidence="1 2">
    <name type="scientific">Hermetia illucens</name>
    <name type="common">Black soldier fly</name>
    <dbReference type="NCBI Taxonomy" id="343691"/>
    <lineage>
        <taxon>Eukaryota</taxon>
        <taxon>Metazoa</taxon>
        <taxon>Ecdysozoa</taxon>
        <taxon>Arthropoda</taxon>
        <taxon>Hexapoda</taxon>
        <taxon>Insecta</taxon>
        <taxon>Pterygota</taxon>
        <taxon>Neoptera</taxon>
        <taxon>Endopterygota</taxon>
        <taxon>Diptera</taxon>
        <taxon>Brachycera</taxon>
        <taxon>Stratiomyomorpha</taxon>
        <taxon>Stratiomyidae</taxon>
        <taxon>Hermetiinae</taxon>
        <taxon>Hermetia</taxon>
    </lineage>
</organism>
<proteinExistence type="predicted"/>
<accession>A0A7R8Z4Z1</accession>
<dbReference type="InParanoid" id="A0A7R8Z4Z1"/>
<gene>
    <name evidence="1" type="ORF">HERILL_LOCUS15803</name>
</gene>
<keyword evidence="2" id="KW-1185">Reference proteome</keyword>
<reference evidence="1 2" key="1">
    <citation type="submission" date="2020-11" db="EMBL/GenBank/DDBJ databases">
        <authorList>
            <person name="Wallbank WR R."/>
            <person name="Pardo Diaz C."/>
            <person name="Kozak K."/>
            <person name="Martin S."/>
            <person name="Jiggins C."/>
            <person name="Moest M."/>
            <person name="Warren A I."/>
            <person name="Generalovic N T."/>
            <person name="Byers J.R.P. K."/>
            <person name="Montejo-Kovacevich G."/>
            <person name="Yen C E."/>
        </authorList>
    </citation>
    <scope>NUCLEOTIDE SEQUENCE [LARGE SCALE GENOMIC DNA]</scope>
</reference>